<sequence length="255" mass="28629">MVGYVLRGLNALFSLIVLLCFFVVAAYAGYALWDNSQVYAAAENVRDEMRQLKPPEDPEGEEGPTFEELKAINPDVYAWVTLDNTNIDHPVVQGQDNLTYVNRDVYGNFALAGSIFLDSRNDSSFSDPYSLLYGHHMENSGMFGDLALYKEEDFFQENSTGYLITPEGVYDLEIFASLVVSASDQYIFDPEIWHTEKAAALAHVKENALYLRENIFQDLDENSRILALSTCSGEFSDARTVVLAKMIPRETRKGG</sequence>
<evidence type="ECO:0000313" key="4">
    <source>
        <dbReference type="EMBL" id="HIQ68374.1"/>
    </source>
</evidence>
<accession>A0A9D1CNH8</accession>
<proteinExistence type="predicted"/>
<dbReference type="EMBL" id="DVFK01000107">
    <property type="protein sequence ID" value="HIQ68374.1"/>
    <property type="molecule type" value="Genomic_DNA"/>
</dbReference>
<protein>
    <submittedName>
        <fullName evidence="4">Class B sortase</fullName>
        <ecNumber evidence="4">3.4.22.71</ecNumber>
    </submittedName>
</protein>
<dbReference type="InterPro" id="IPR009835">
    <property type="entry name" value="SrtB"/>
</dbReference>
<gene>
    <name evidence="4" type="primary">srtB</name>
    <name evidence="4" type="ORF">IAB74_07710</name>
</gene>
<dbReference type="SUPFAM" id="SSF63817">
    <property type="entry name" value="Sortase"/>
    <property type="match status" value="1"/>
</dbReference>
<dbReference type="CDD" id="cd05826">
    <property type="entry name" value="Sortase_B"/>
    <property type="match status" value="1"/>
</dbReference>
<keyword evidence="3" id="KW-1133">Transmembrane helix</keyword>
<dbReference type="EC" id="3.4.22.71" evidence="4"/>
<dbReference type="InterPro" id="IPR023365">
    <property type="entry name" value="Sortase_dom-sf"/>
</dbReference>
<evidence type="ECO:0000256" key="3">
    <source>
        <dbReference type="SAM" id="Phobius"/>
    </source>
</evidence>
<dbReference type="Gene3D" id="2.40.260.10">
    <property type="entry name" value="Sortase"/>
    <property type="match status" value="1"/>
</dbReference>
<reference evidence="4" key="2">
    <citation type="journal article" date="2021" name="PeerJ">
        <title>Extensive microbial diversity within the chicken gut microbiome revealed by metagenomics and culture.</title>
        <authorList>
            <person name="Gilroy R."/>
            <person name="Ravi A."/>
            <person name="Getino M."/>
            <person name="Pursley I."/>
            <person name="Horton D.L."/>
            <person name="Alikhan N.F."/>
            <person name="Baker D."/>
            <person name="Gharbi K."/>
            <person name="Hall N."/>
            <person name="Watson M."/>
            <person name="Adriaenssens E.M."/>
            <person name="Foster-Nyarko E."/>
            <person name="Jarju S."/>
            <person name="Secka A."/>
            <person name="Antonio M."/>
            <person name="Oren A."/>
            <person name="Chaudhuri R.R."/>
            <person name="La Ragione R."/>
            <person name="Hildebrand F."/>
            <person name="Pallen M.J."/>
        </authorList>
    </citation>
    <scope>NUCLEOTIDE SEQUENCE</scope>
    <source>
        <strain evidence="4">13361</strain>
    </source>
</reference>
<dbReference type="NCBIfam" id="TIGR03064">
    <property type="entry name" value="sortase_srtB"/>
    <property type="match status" value="1"/>
</dbReference>
<dbReference type="InterPro" id="IPR005754">
    <property type="entry name" value="Sortase"/>
</dbReference>
<dbReference type="AlphaFoldDB" id="A0A9D1CNH8"/>
<keyword evidence="1 4" id="KW-0378">Hydrolase</keyword>
<feature type="transmembrane region" description="Helical" evidence="3">
    <location>
        <begin position="12"/>
        <end position="33"/>
    </location>
</feature>
<name>A0A9D1CNH8_9FIRM</name>
<evidence type="ECO:0000256" key="2">
    <source>
        <dbReference type="PIRSR" id="PIRSR605754-1"/>
    </source>
</evidence>
<evidence type="ECO:0000256" key="1">
    <source>
        <dbReference type="ARBA" id="ARBA00022801"/>
    </source>
</evidence>
<dbReference type="Proteomes" id="UP000886796">
    <property type="component" value="Unassembled WGS sequence"/>
</dbReference>
<dbReference type="Pfam" id="PF04203">
    <property type="entry name" value="Sortase"/>
    <property type="match status" value="1"/>
</dbReference>
<dbReference type="GO" id="GO:0016787">
    <property type="term" value="F:hydrolase activity"/>
    <property type="evidence" value="ECO:0007669"/>
    <property type="project" value="UniProtKB-KW"/>
</dbReference>
<feature type="active site" description="Proton donor/acceptor" evidence="2">
    <location>
        <position position="135"/>
    </location>
</feature>
<comment type="caution">
    <text evidence="4">The sequence shown here is derived from an EMBL/GenBank/DDBJ whole genome shotgun (WGS) entry which is preliminary data.</text>
</comment>
<organism evidence="4 5">
    <name type="scientific">Candidatus Faecousia excrementigallinarum</name>
    <dbReference type="NCBI Taxonomy" id="2840806"/>
    <lineage>
        <taxon>Bacteria</taxon>
        <taxon>Bacillati</taxon>
        <taxon>Bacillota</taxon>
        <taxon>Clostridia</taxon>
        <taxon>Eubacteriales</taxon>
        <taxon>Oscillospiraceae</taxon>
        <taxon>Faecousia</taxon>
    </lineage>
</organism>
<keyword evidence="3" id="KW-0472">Membrane</keyword>
<feature type="active site" description="Acyl-thioester intermediate" evidence="2">
    <location>
        <position position="231"/>
    </location>
</feature>
<evidence type="ECO:0000313" key="5">
    <source>
        <dbReference type="Proteomes" id="UP000886796"/>
    </source>
</evidence>
<reference evidence="4" key="1">
    <citation type="submission" date="2020-10" db="EMBL/GenBank/DDBJ databases">
        <authorList>
            <person name="Gilroy R."/>
        </authorList>
    </citation>
    <scope>NUCLEOTIDE SEQUENCE</scope>
    <source>
        <strain evidence="4">13361</strain>
    </source>
</reference>
<keyword evidence="3" id="KW-0812">Transmembrane</keyword>